<comment type="caution">
    <text evidence="1">The sequence shown here is derived from an EMBL/GenBank/DDBJ whole genome shotgun (WGS) entry which is preliminary data.</text>
</comment>
<evidence type="ECO:0000313" key="1">
    <source>
        <dbReference type="EMBL" id="MCH4824661.1"/>
    </source>
</evidence>
<protein>
    <recommendedName>
        <fullName evidence="3">RiboL-PSP-HEPN domain-containing protein</fullName>
    </recommendedName>
</protein>
<dbReference type="AlphaFoldDB" id="A0A9X1V6P0"/>
<reference evidence="1" key="1">
    <citation type="submission" date="2022-03" db="EMBL/GenBank/DDBJ databases">
        <title>Gramella crocea sp. nov., isolated from activated sludge of a seafood processing plant.</title>
        <authorList>
            <person name="Zhang X."/>
        </authorList>
    </citation>
    <scope>NUCLEOTIDE SEQUENCE</scope>
    <source>
        <strain evidence="1">YJ019</strain>
    </source>
</reference>
<evidence type="ECO:0000313" key="2">
    <source>
        <dbReference type="Proteomes" id="UP001139226"/>
    </source>
</evidence>
<dbReference type="Proteomes" id="UP001139226">
    <property type="component" value="Unassembled WGS sequence"/>
</dbReference>
<organism evidence="1 2">
    <name type="scientific">Christiangramia lutea</name>
    <dbReference type="NCBI Taxonomy" id="1607951"/>
    <lineage>
        <taxon>Bacteria</taxon>
        <taxon>Pseudomonadati</taxon>
        <taxon>Bacteroidota</taxon>
        <taxon>Flavobacteriia</taxon>
        <taxon>Flavobacteriales</taxon>
        <taxon>Flavobacteriaceae</taxon>
        <taxon>Christiangramia</taxon>
    </lineage>
</organism>
<evidence type="ECO:0008006" key="3">
    <source>
        <dbReference type="Google" id="ProtNLM"/>
    </source>
</evidence>
<name>A0A9X1V6P0_9FLAO</name>
<dbReference type="RefSeq" id="WP_240714825.1">
    <property type="nucleotide sequence ID" value="NZ_JAKVTV010000018.1"/>
</dbReference>
<accession>A0A9X1V6P0</accession>
<proteinExistence type="predicted"/>
<sequence length="279" mass="33031">MKEENTFDPNRIKKLREQKLAEDLGITYQELNQINYKLKTNYLEDLTIEHIVSFDEDSPKEILNKIEGLNSSNKVSLSPFYDYDDDFLIQRDEYFAILSNKNYLRSFHTEIYNIRNLNEVILSDDKLEKVLRRQLFVGSIGILEAFLSEVFINTTNDSKEYFRNFVSSYPEFKNRKFTLDQIFNEYERIEVVAKKEMIEVIYHNLAKVKNMYESTFKINFPSIVNLTKAVSVRHDLVHRNGKNKNGQIIEINKKVIEDLLNEISDFANEIIIDLKLKKQ</sequence>
<keyword evidence="2" id="KW-1185">Reference proteome</keyword>
<gene>
    <name evidence="1" type="ORF">ML462_15935</name>
</gene>
<dbReference type="EMBL" id="JAKVTV010000018">
    <property type="protein sequence ID" value="MCH4824661.1"/>
    <property type="molecule type" value="Genomic_DNA"/>
</dbReference>